<dbReference type="HAMAP" id="MF_01201">
    <property type="entry name" value="Ala_racemase"/>
    <property type="match status" value="1"/>
</dbReference>
<feature type="active site" description="Proton acceptor; specific for L-alanine" evidence="7">
    <location>
        <position position="267"/>
    </location>
</feature>
<evidence type="ECO:0000256" key="4">
    <source>
        <dbReference type="ARBA" id="ARBA00013089"/>
    </source>
</evidence>
<feature type="compositionally biased region" description="Polar residues" evidence="10">
    <location>
        <begin position="1"/>
        <end position="11"/>
    </location>
</feature>
<dbReference type="InterPro" id="IPR020622">
    <property type="entry name" value="Ala_racemase_pyridoxalP-BS"/>
</dbReference>
<comment type="cofactor">
    <cofactor evidence="2 7 8">
        <name>pyridoxal 5'-phosphate</name>
        <dbReference type="ChEBI" id="CHEBI:597326"/>
    </cofactor>
</comment>
<keyword evidence="5 7" id="KW-0663">Pyridoxal phosphate</keyword>
<comment type="similarity">
    <text evidence="3 7">Belongs to the alanine racemase family.</text>
</comment>
<dbReference type="PRINTS" id="PR00992">
    <property type="entry name" value="ALARACEMASE"/>
</dbReference>
<proteinExistence type="inferred from homology"/>
<dbReference type="RefSeq" id="WP_156767557.1">
    <property type="nucleotide sequence ID" value="NZ_CP013244.1"/>
</dbReference>
<evidence type="ECO:0000256" key="8">
    <source>
        <dbReference type="PIRSR" id="PIRSR600821-50"/>
    </source>
</evidence>
<dbReference type="InterPro" id="IPR000821">
    <property type="entry name" value="Ala_racemase"/>
</dbReference>
<keyword evidence="13" id="KW-1185">Reference proteome</keyword>
<gene>
    <name evidence="12" type="ORF">ATE48_02050</name>
</gene>
<evidence type="ECO:0000259" key="11">
    <source>
        <dbReference type="SMART" id="SM01005"/>
    </source>
</evidence>
<feature type="binding site" evidence="7 9">
    <location>
        <position position="148"/>
    </location>
    <ligand>
        <name>substrate</name>
    </ligand>
</feature>
<evidence type="ECO:0000256" key="9">
    <source>
        <dbReference type="PIRSR" id="PIRSR600821-52"/>
    </source>
</evidence>
<dbReference type="GO" id="GO:0008784">
    <property type="term" value="F:alanine racemase activity"/>
    <property type="evidence" value="ECO:0007669"/>
    <property type="project" value="UniProtKB-UniRule"/>
</dbReference>
<name>A0A1B1AE15_9PROT</name>
<dbReference type="AlphaFoldDB" id="A0A1B1AE15"/>
<keyword evidence="6 7" id="KW-0413">Isomerase</keyword>
<dbReference type="SUPFAM" id="SSF50621">
    <property type="entry name" value="Alanine racemase C-terminal domain-like"/>
    <property type="match status" value="1"/>
</dbReference>
<dbReference type="InterPro" id="IPR011079">
    <property type="entry name" value="Ala_racemase_C"/>
</dbReference>
<evidence type="ECO:0000256" key="1">
    <source>
        <dbReference type="ARBA" id="ARBA00000316"/>
    </source>
</evidence>
<evidence type="ECO:0000313" key="12">
    <source>
        <dbReference type="EMBL" id="ANP44791.1"/>
    </source>
</evidence>
<dbReference type="STRING" id="1759059.ATE48_02050"/>
<reference evidence="12 13" key="1">
    <citation type="submission" date="2015-11" db="EMBL/GenBank/DDBJ databases">
        <title>Whole-Genome Sequence of Candidatus Oderbacter manganicum from the National Park Lower Oder Valley, Germany.</title>
        <authorList>
            <person name="Braun B."/>
            <person name="Liere K."/>
            <person name="Szewzyk U."/>
        </authorList>
    </citation>
    <scope>NUCLEOTIDE SEQUENCE [LARGE SCALE GENOMIC DNA]</scope>
    <source>
        <strain evidence="12 13">OTSz_A_272</strain>
    </source>
</reference>
<dbReference type="Pfam" id="PF01168">
    <property type="entry name" value="Ala_racemase_N"/>
    <property type="match status" value="1"/>
</dbReference>
<dbReference type="InterPro" id="IPR001608">
    <property type="entry name" value="Ala_racemase_N"/>
</dbReference>
<evidence type="ECO:0000256" key="6">
    <source>
        <dbReference type="ARBA" id="ARBA00023235"/>
    </source>
</evidence>
<evidence type="ECO:0000256" key="5">
    <source>
        <dbReference type="ARBA" id="ARBA00022898"/>
    </source>
</evidence>
<organism evidence="12 13">
    <name type="scientific">Candidatus Viadribacter manganicus</name>
    <dbReference type="NCBI Taxonomy" id="1759059"/>
    <lineage>
        <taxon>Bacteria</taxon>
        <taxon>Pseudomonadati</taxon>
        <taxon>Pseudomonadota</taxon>
        <taxon>Alphaproteobacteria</taxon>
        <taxon>Hyphomonadales</taxon>
        <taxon>Hyphomonadaceae</taxon>
        <taxon>Candidatus Viadribacter</taxon>
    </lineage>
</organism>
<evidence type="ECO:0000256" key="10">
    <source>
        <dbReference type="SAM" id="MobiDB-lite"/>
    </source>
</evidence>
<dbReference type="InterPro" id="IPR009006">
    <property type="entry name" value="Ala_racemase/Decarboxylase_C"/>
</dbReference>
<dbReference type="PANTHER" id="PTHR30511:SF0">
    <property type="entry name" value="ALANINE RACEMASE, CATABOLIC-RELATED"/>
    <property type="match status" value="1"/>
</dbReference>
<evidence type="ECO:0000313" key="13">
    <source>
        <dbReference type="Proteomes" id="UP000092498"/>
    </source>
</evidence>
<comment type="pathway">
    <text evidence="7">Amino-acid biosynthesis; D-alanine biosynthesis; D-alanine from L-alanine: step 1/1.</text>
</comment>
<dbReference type="EC" id="5.1.1.1" evidence="4 7"/>
<accession>A0A1B1AE15</accession>
<dbReference type="Gene3D" id="2.40.37.10">
    <property type="entry name" value="Lyase, Ornithine Decarboxylase, Chain A, domain 1"/>
    <property type="match status" value="1"/>
</dbReference>
<feature type="domain" description="Alanine racemase C-terminal" evidence="11">
    <location>
        <begin position="246"/>
        <end position="370"/>
    </location>
</feature>
<dbReference type="Gene3D" id="3.20.20.10">
    <property type="entry name" value="Alanine racemase"/>
    <property type="match status" value="1"/>
</dbReference>
<dbReference type="Pfam" id="PF00842">
    <property type="entry name" value="Ala_racemase_C"/>
    <property type="match status" value="1"/>
</dbReference>
<dbReference type="Proteomes" id="UP000092498">
    <property type="component" value="Chromosome"/>
</dbReference>
<evidence type="ECO:0000256" key="3">
    <source>
        <dbReference type="ARBA" id="ARBA00007880"/>
    </source>
</evidence>
<evidence type="ECO:0000256" key="7">
    <source>
        <dbReference type="HAMAP-Rule" id="MF_01201"/>
    </source>
</evidence>
<dbReference type="PANTHER" id="PTHR30511">
    <property type="entry name" value="ALANINE RACEMASE"/>
    <property type="match status" value="1"/>
</dbReference>
<dbReference type="SUPFAM" id="SSF51419">
    <property type="entry name" value="PLP-binding barrel"/>
    <property type="match status" value="1"/>
</dbReference>
<feature type="active site" description="Proton acceptor; specific for D-alanine" evidence="7">
    <location>
        <position position="57"/>
    </location>
</feature>
<sequence length="372" mass="38807">MKRCTSISKDNSPASPPSPKAEPPRLARLKVDHAAIVENWNFFRKLAPGAAVAAVVKADGYGLGAVGAARALAQAGARVFFTATTQEGANVRRALGEGPQVFVLNGPSNDIDTIVASKLTPVLNSLAQIKLWDHRAPAALHIDTGMNRLGIGPEELPHAMSALKDTSIALVMSHLACGSDTKHAFNTTQLRRFIDASMLFPRAPLSLAATAGALIGADYHFDLIRPGIGLYGSGGLDADNPKLAATATIEAPILQVRDAEPGETFGYGATFTATQKMRTATVALGYADGYLRSLSGRGYGVLGGAKRPILGRVSMDLIILDVTGCAEAQPGTMVEFLGPNAPLDDIAALANTAPYEVLTTLAGTVRKSGVRA</sequence>
<dbReference type="InterPro" id="IPR029066">
    <property type="entry name" value="PLP-binding_barrel"/>
</dbReference>
<dbReference type="NCBIfam" id="TIGR00492">
    <property type="entry name" value="alr"/>
    <property type="match status" value="1"/>
</dbReference>
<dbReference type="GO" id="GO:0030632">
    <property type="term" value="P:D-alanine biosynthetic process"/>
    <property type="evidence" value="ECO:0007669"/>
    <property type="project" value="UniProtKB-UniRule"/>
</dbReference>
<dbReference type="GO" id="GO:0030170">
    <property type="term" value="F:pyridoxal phosphate binding"/>
    <property type="evidence" value="ECO:0007669"/>
    <property type="project" value="UniProtKB-UniRule"/>
</dbReference>
<comment type="catalytic activity">
    <reaction evidence="1 7">
        <text>L-alanine = D-alanine</text>
        <dbReference type="Rhea" id="RHEA:20249"/>
        <dbReference type="ChEBI" id="CHEBI:57416"/>
        <dbReference type="ChEBI" id="CHEBI:57972"/>
        <dbReference type="EC" id="5.1.1.1"/>
    </reaction>
</comment>
<feature type="region of interest" description="Disordered" evidence="10">
    <location>
        <begin position="1"/>
        <end position="24"/>
    </location>
</feature>
<feature type="modified residue" description="N6-(pyridoxal phosphate)lysine" evidence="7 8">
    <location>
        <position position="57"/>
    </location>
</feature>
<comment type="function">
    <text evidence="7">Catalyzes the interconversion of L-alanine and D-alanine. May also act on other amino acids.</text>
</comment>
<protein>
    <recommendedName>
        <fullName evidence="4 7">Alanine racemase</fullName>
        <ecNumber evidence="4 7">5.1.1.1</ecNumber>
    </recommendedName>
</protein>
<evidence type="ECO:0000256" key="2">
    <source>
        <dbReference type="ARBA" id="ARBA00001933"/>
    </source>
</evidence>
<dbReference type="UniPathway" id="UPA00042">
    <property type="reaction ID" value="UER00497"/>
</dbReference>
<dbReference type="SMART" id="SM01005">
    <property type="entry name" value="Ala_racemase_C"/>
    <property type="match status" value="1"/>
</dbReference>
<dbReference type="CDD" id="cd00430">
    <property type="entry name" value="PLPDE_III_AR"/>
    <property type="match status" value="1"/>
</dbReference>
<dbReference type="EMBL" id="CP013244">
    <property type="protein sequence ID" value="ANP44791.1"/>
    <property type="molecule type" value="Genomic_DNA"/>
</dbReference>
<dbReference type="KEGG" id="cbot:ATE48_02050"/>
<feature type="binding site" evidence="7 9">
    <location>
        <position position="315"/>
    </location>
    <ligand>
        <name>substrate</name>
    </ligand>
</feature>
<dbReference type="OrthoDB" id="9813814at2"/>
<dbReference type="FunCoup" id="A0A1B1AE15">
    <property type="interactions" value="364"/>
</dbReference>
<dbReference type="PROSITE" id="PS00395">
    <property type="entry name" value="ALANINE_RACEMASE"/>
    <property type="match status" value="1"/>
</dbReference>
<dbReference type="InParanoid" id="A0A1B1AE15"/>
<dbReference type="GO" id="GO:0005829">
    <property type="term" value="C:cytosol"/>
    <property type="evidence" value="ECO:0007669"/>
    <property type="project" value="TreeGrafter"/>
</dbReference>